<dbReference type="EMBL" id="CP031264">
    <property type="protein sequence ID" value="AXI81039.1"/>
    <property type="molecule type" value="Genomic_DNA"/>
</dbReference>
<dbReference type="AlphaFoldDB" id="A0A345T4Y4"/>
<evidence type="ECO:0000313" key="6">
    <source>
        <dbReference type="EMBL" id="AXI81039.1"/>
    </source>
</evidence>
<keyword evidence="2" id="KW-0805">Transcription regulation</keyword>
<dbReference type="InterPro" id="IPR036390">
    <property type="entry name" value="WH_DNA-bd_sf"/>
</dbReference>
<evidence type="ECO:0000256" key="1">
    <source>
        <dbReference type="ARBA" id="ARBA00009437"/>
    </source>
</evidence>
<dbReference type="OrthoDB" id="79118at2"/>
<sequence>MVRRARHLDPSAELDLRKLRYFLAVAHHLNFSRAAEELLVAQPALSRAVRALEADLGVTLFERDHHKVTLTPPGTALVREADMLLSRAAAARRTVQAAGRTPRTLTIGFRPGIIITDVVQQFTKACPGAAVNAIRIEWDEQEAAVADGRVDIAWIRTPIAHGDLLITPLFDDPEVVALPAAHPLTAYDSVSLADLANQPMLRYDAAPEHEIGRPSGKRGIRTMEEKLEAVALGHGLALVPETAAAYYQRPDIAYRPVPGASPYQVALATTSDTAKRPEAQIFISTAVAVNARNAAQRGGAAR</sequence>
<dbReference type="SUPFAM" id="SSF46785">
    <property type="entry name" value="Winged helix' DNA-binding domain"/>
    <property type="match status" value="1"/>
</dbReference>
<accession>A0A345T4Y4</accession>
<dbReference type="Gene3D" id="3.40.190.10">
    <property type="entry name" value="Periplasmic binding protein-like II"/>
    <property type="match status" value="2"/>
</dbReference>
<dbReference type="SUPFAM" id="SSF53850">
    <property type="entry name" value="Periplasmic binding protein-like II"/>
    <property type="match status" value="1"/>
</dbReference>
<dbReference type="InterPro" id="IPR036388">
    <property type="entry name" value="WH-like_DNA-bd_sf"/>
</dbReference>
<dbReference type="KEGG" id="stri:C7M71_030325"/>
<organism evidence="6 7">
    <name type="scientific">Peterkaempfera bronchialis</name>
    <dbReference type="NCBI Taxonomy" id="2126346"/>
    <lineage>
        <taxon>Bacteria</taxon>
        <taxon>Bacillati</taxon>
        <taxon>Actinomycetota</taxon>
        <taxon>Actinomycetes</taxon>
        <taxon>Kitasatosporales</taxon>
        <taxon>Streptomycetaceae</taxon>
        <taxon>Peterkaempfera</taxon>
    </lineage>
</organism>
<proteinExistence type="inferred from homology"/>
<dbReference type="PROSITE" id="PS50931">
    <property type="entry name" value="HTH_LYSR"/>
    <property type="match status" value="1"/>
</dbReference>
<keyword evidence="3" id="KW-0238">DNA-binding</keyword>
<dbReference type="Pfam" id="PF00126">
    <property type="entry name" value="HTH_1"/>
    <property type="match status" value="1"/>
</dbReference>
<dbReference type="PRINTS" id="PR00039">
    <property type="entry name" value="HTHLYSR"/>
</dbReference>
<evidence type="ECO:0000259" key="5">
    <source>
        <dbReference type="PROSITE" id="PS50931"/>
    </source>
</evidence>
<dbReference type="GO" id="GO:0003677">
    <property type="term" value="F:DNA binding"/>
    <property type="evidence" value="ECO:0007669"/>
    <property type="project" value="UniProtKB-KW"/>
</dbReference>
<dbReference type="Proteomes" id="UP000249340">
    <property type="component" value="Chromosome"/>
</dbReference>
<dbReference type="CDD" id="cd05466">
    <property type="entry name" value="PBP2_LTTR_substrate"/>
    <property type="match status" value="1"/>
</dbReference>
<dbReference type="Pfam" id="PF03466">
    <property type="entry name" value="LysR_substrate"/>
    <property type="match status" value="1"/>
</dbReference>
<dbReference type="PANTHER" id="PTHR30346:SF0">
    <property type="entry name" value="HCA OPERON TRANSCRIPTIONAL ACTIVATOR HCAR"/>
    <property type="match status" value="1"/>
</dbReference>
<keyword evidence="4" id="KW-0804">Transcription</keyword>
<evidence type="ECO:0000256" key="4">
    <source>
        <dbReference type="ARBA" id="ARBA00023163"/>
    </source>
</evidence>
<name>A0A345T4Y4_9ACTN</name>
<dbReference type="InterPro" id="IPR005119">
    <property type="entry name" value="LysR_subst-bd"/>
</dbReference>
<protein>
    <submittedName>
        <fullName evidence="6">LysR family transcriptional regulator</fullName>
    </submittedName>
</protein>
<evidence type="ECO:0000313" key="7">
    <source>
        <dbReference type="Proteomes" id="UP000249340"/>
    </source>
</evidence>
<dbReference type="InterPro" id="IPR000847">
    <property type="entry name" value="LysR_HTH_N"/>
</dbReference>
<dbReference type="GO" id="GO:0003700">
    <property type="term" value="F:DNA-binding transcription factor activity"/>
    <property type="evidence" value="ECO:0007669"/>
    <property type="project" value="InterPro"/>
</dbReference>
<evidence type="ECO:0000256" key="2">
    <source>
        <dbReference type="ARBA" id="ARBA00023015"/>
    </source>
</evidence>
<dbReference type="Gene3D" id="1.10.10.10">
    <property type="entry name" value="Winged helix-like DNA-binding domain superfamily/Winged helix DNA-binding domain"/>
    <property type="match status" value="1"/>
</dbReference>
<dbReference type="PANTHER" id="PTHR30346">
    <property type="entry name" value="TRANSCRIPTIONAL DUAL REGULATOR HCAR-RELATED"/>
    <property type="match status" value="1"/>
</dbReference>
<evidence type="ECO:0000256" key="3">
    <source>
        <dbReference type="ARBA" id="ARBA00023125"/>
    </source>
</evidence>
<feature type="domain" description="HTH lysR-type" evidence="5">
    <location>
        <begin position="14"/>
        <end position="71"/>
    </location>
</feature>
<keyword evidence="7" id="KW-1185">Reference proteome</keyword>
<dbReference type="RefSeq" id="WP_111488932.1">
    <property type="nucleotide sequence ID" value="NZ_CP031264.1"/>
</dbReference>
<dbReference type="GO" id="GO:0032993">
    <property type="term" value="C:protein-DNA complex"/>
    <property type="evidence" value="ECO:0007669"/>
    <property type="project" value="TreeGrafter"/>
</dbReference>
<comment type="similarity">
    <text evidence="1">Belongs to the LysR transcriptional regulatory family.</text>
</comment>
<reference evidence="7" key="1">
    <citation type="submission" date="2018-07" db="EMBL/GenBank/DDBJ databases">
        <title>Streptacidiphilus bronchialis DSM 106435 chromosome.</title>
        <authorList>
            <person name="Batra D."/>
            <person name="Gulvik C.A."/>
        </authorList>
    </citation>
    <scope>NUCLEOTIDE SEQUENCE [LARGE SCALE GENOMIC DNA]</scope>
    <source>
        <strain evidence="7">DSM 106435</strain>
    </source>
</reference>
<gene>
    <name evidence="6" type="ORF">C7M71_030325</name>
</gene>
<dbReference type="FunFam" id="1.10.10.10:FF:000001">
    <property type="entry name" value="LysR family transcriptional regulator"/>
    <property type="match status" value="1"/>
</dbReference>